<accession>A0A077LY83</accession>
<dbReference type="PROSITE" id="PS50949">
    <property type="entry name" value="HTH_GNTR"/>
    <property type="match status" value="1"/>
</dbReference>
<reference evidence="5 6" key="1">
    <citation type="journal article" date="2013" name="ISME J.">
        <title>A metabolic model for members of the genus Tetrasphaera involved in enhanced biological phosphorus removal.</title>
        <authorList>
            <person name="Kristiansen R."/>
            <person name="Nguyen H.T.T."/>
            <person name="Saunders A.M."/>
            <person name="Nielsen J.L."/>
            <person name="Wimmer R."/>
            <person name="Le V.Q."/>
            <person name="McIlroy S.J."/>
            <person name="Petrovski S."/>
            <person name="Seviour R.J."/>
            <person name="Calteau A."/>
            <person name="Nielsen K.L."/>
            <person name="Nielsen P.H."/>
        </authorList>
    </citation>
    <scope>NUCLEOTIDE SEQUENCE [LARGE SCALE GENOMIC DNA]</scope>
    <source>
        <strain evidence="5 6">T1-X7</strain>
    </source>
</reference>
<dbReference type="Pfam" id="PF07729">
    <property type="entry name" value="FCD"/>
    <property type="match status" value="1"/>
</dbReference>
<dbReference type="AlphaFoldDB" id="A0A077LY83"/>
<dbReference type="InterPro" id="IPR036388">
    <property type="entry name" value="WH-like_DNA-bd_sf"/>
</dbReference>
<keyword evidence="2" id="KW-0238">DNA-binding</keyword>
<dbReference type="SUPFAM" id="SSF48008">
    <property type="entry name" value="GntR ligand-binding domain-like"/>
    <property type="match status" value="1"/>
</dbReference>
<proteinExistence type="predicted"/>
<evidence type="ECO:0000256" key="3">
    <source>
        <dbReference type="ARBA" id="ARBA00023163"/>
    </source>
</evidence>
<dbReference type="GO" id="GO:0003700">
    <property type="term" value="F:DNA-binding transcription factor activity"/>
    <property type="evidence" value="ECO:0007669"/>
    <property type="project" value="InterPro"/>
</dbReference>
<gene>
    <name evidence="5" type="ORF">BN12_1520002</name>
</gene>
<comment type="caution">
    <text evidence="5">The sequence shown here is derived from an EMBL/GenBank/DDBJ whole genome shotgun (WGS) entry which is preliminary data.</text>
</comment>
<dbReference type="InterPro" id="IPR000524">
    <property type="entry name" value="Tscrpt_reg_HTH_GntR"/>
</dbReference>
<dbReference type="InterPro" id="IPR011711">
    <property type="entry name" value="GntR_C"/>
</dbReference>
<dbReference type="STRING" id="1194083.BN12_1520002"/>
<name>A0A077LY83_9MICO</name>
<keyword evidence="1" id="KW-0805">Transcription regulation</keyword>
<dbReference type="InterPro" id="IPR036390">
    <property type="entry name" value="WH_DNA-bd_sf"/>
</dbReference>
<dbReference type="EMBL" id="CAJB01000060">
    <property type="protein sequence ID" value="CCH76905.1"/>
    <property type="molecule type" value="Genomic_DNA"/>
</dbReference>
<feature type="domain" description="HTH gntR-type" evidence="4">
    <location>
        <begin position="12"/>
        <end position="79"/>
    </location>
</feature>
<dbReference type="PRINTS" id="PR00035">
    <property type="entry name" value="HTHGNTR"/>
</dbReference>
<evidence type="ECO:0000256" key="1">
    <source>
        <dbReference type="ARBA" id="ARBA00023015"/>
    </source>
</evidence>
<dbReference type="Pfam" id="PF00392">
    <property type="entry name" value="GntR"/>
    <property type="match status" value="1"/>
</dbReference>
<dbReference type="RefSeq" id="WP_048553749.1">
    <property type="nucleotide sequence ID" value="NZ_HF570958.1"/>
</dbReference>
<evidence type="ECO:0000313" key="5">
    <source>
        <dbReference type="EMBL" id="CCH76905.1"/>
    </source>
</evidence>
<evidence type="ECO:0000256" key="2">
    <source>
        <dbReference type="ARBA" id="ARBA00023125"/>
    </source>
</evidence>
<dbReference type="InterPro" id="IPR008920">
    <property type="entry name" value="TF_FadR/GntR_C"/>
</dbReference>
<protein>
    <submittedName>
        <fullName evidence="5">Putative transcriptional regulator, GntR family protein</fullName>
    </submittedName>
</protein>
<dbReference type="CDD" id="cd07377">
    <property type="entry name" value="WHTH_GntR"/>
    <property type="match status" value="1"/>
</dbReference>
<organism evidence="5 6">
    <name type="scientific">Nostocoides japonicum T1-X7</name>
    <dbReference type="NCBI Taxonomy" id="1194083"/>
    <lineage>
        <taxon>Bacteria</taxon>
        <taxon>Bacillati</taxon>
        <taxon>Actinomycetota</taxon>
        <taxon>Actinomycetes</taxon>
        <taxon>Micrococcales</taxon>
        <taxon>Intrasporangiaceae</taxon>
        <taxon>Nostocoides</taxon>
    </lineage>
</organism>
<dbReference type="PANTHER" id="PTHR43537:SF24">
    <property type="entry name" value="GLUCONATE OPERON TRANSCRIPTIONAL REPRESSOR"/>
    <property type="match status" value="1"/>
</dbReference>
<dbReference type="Proteomes" id="UP000035721">
    <property type="component" value="Unassembled WGS sequence"/>
</dbReference>
<dbReference type="Gene3D" id="1.20.120.530">
    <property type="entry name" value="GntR ligand-binding domain-like"/>
    <property type="match status" value="1"/>
</dbReference>
<keyword evidence="6" id="KW-1185">Reference proteome</keyword>
<evidence type="ECO:0000259" key="4">
    <source>
        <dbReference type="PROSITE" id="PS50949"/>
    </source>
</evidence>
<sequence length="221" mass="24182">MTPIIDVGGEHRSLRDEVTDAVRDLITTGRIPPGARLHERRLSADLNVSRVPLREAILQLSVEGLVDLEPRKGAFAAPLDRTAVGEIFDVREVLEPLAARLAADRRTPADLLALRESVRGEVTASDRAASHAHDVGFHEALIEAAHHAVLDRLMTPLQHHLRRLFLLTSSIARLDMGDEHRPLVEAIEARDGALAAQVARDHVRAVRAATMPMVGERPTPA</sequence>
<evidence type="ECO:0000313" key="6">
    <source>
        <dbReference type="Proteomes" id="UP000035721"/>
    </source>
</evidence>
<dbReference type="GO" id="GO:0003677">
    <property type="term" value="F:DNA binding"/>
    <property type="evidence" value="ECO:0007669"/>
    <property type="project" value="UniProtKB-KW"/>
</dbReference>
<dbReference type="Gene3D" id="1.10.10.10">
    <property type="entry name" value="Winged helix-like DNA-binding domain superfamily/Winged helix DNA-binding domain"/>
    <property type="match status" value="1"/>
</dbReference>
<dbReference type="SMART" id="SM00895">
    <property type="entry name" value="FCD"/>
    <property type="match status" value="1"/>
</dbReference>
<dbReference type="SMART" id="SM00345">
    <property type="entry name" value="HTH_GNTR"/>
    <property type="match status" value="1"/>
</dbReference>
<keyword evidence="3" id="KW-0804">Transcription</keyword>
<dbReference type="SUPFAM" id="SSF46785">
    <property type="entry name" value="Winged helix' DNA-binding domain"/>
    <property type="match status" value="1"/>
</dbReference>
<dbReference type="PANTHER" id="PTHR43537">
    <property type="entry name" value="TRANSCRIPTIONAL REGULATOR, GNTR FAMILY"/>
    <property type="match status" value="1"/>
</dbReference>